<dbReference type="Proteomes" id="UP000824120">
    <property type="component" value="Chromosome 4"/>
</dbReference>
<organism evidence="4 5">
    <name type="scientific">Solanum commersonii</name>
    <name type="common">Commerson's wild potato</name>
    <name type="synonym">Commerson's nightshade</name>
    <dbReference type="NCBI Taxonomy" id="4109"/>
    <lineage>
        <taxon>Eukaryota</taxon>
        <taxon>Viridiplantae</taxon>
        <taxon>Streptophyta</taxon>
        <taxon>Embryophyta</taxon>
        <taxon>Tracheophyta</taxon>
        <taxon>Spermatophyta</taxon>
        <taxon>Magnoliopsida</taxon>
        <taxon>eudicotyledons</taxon>
        <taxon>Gunneridae</taxon>
        <taxon>Pentapetalae</taxon>
        <taxon>asterids</taxon>
        <taxon>lamiids</taxon>
        <taxon>Solanales</taxon>
        <taxon>Solanaceae</taxon>
        <taxon>Solanoideae</taxon>
        <taxon>Solaneae</taxon>
        <taxon>Solanum</taxon>
    </lineage>
</organism>
<keyword evidence="1" id="KW-0479">Metal-binding</keyword>
<gene>
    <name evidence="4" type="ORF">H5410_021380</name>
</gene>
<accession>A0A9J5ZAU3</accession>
<reference evidence="4 5" key="1">
    <citation type="submission" date="2020-09" db="EMBL/GenBank/DDBJ databases">
        <title>De no assembly of potato wild relative species, Solanum commersonii.</title>
        <authorList>
            <person name="Cho K."/>
        </authorList>
    </citation>
    <scope>NUCLEOTIDE SEQUENCE [LARGE SCALE GENOMIC DNA]</scope>
    <source>
        <strain evidence="4">LZ3.2</strain>
        <tissue evidence="4">Leaf</tissue>
    </source>
</reference>
<dbReference type="InterPro" id="IPR001878">
    <property type="entry name" value="Znf_CCHC"/>
</dbReference>
<feature type="compositionally biased region" description="Polar residues" evidence="2">
    <location>
        <begin position="1"/>
        <end position="14"/>
    </location>
</feature>
<proteinExistence type="predicted"/>
<sequence>MSPSSRKNKANWSSFERKKNEPAPSSTSAPVARNIGEFMNQNSQNFRARLAQSQGSVEEGGNGTPACAKYGRNNSGVCRDGSTSCFRCGQNVHFMRECLKNRQENGNGGIESNLL</sequence>
<keyword evidence="5" id="KW-1185">Reference proteome</keyword>
<comment type="caution">
    <text evidence="4">The sequence shown here is derived from an EMBL/GenBank/DDBJ whole genome shotgun (WGS) entry which is preliminary data.</text>
</comment>
<evidence type="ECO:0000259" key="3">
    <source>
        <dbReference type="PROSITE" id="PS50158"/>
    </source>
</evidence>
<name>A0A9J5ZAU3_SOLCO</name>
<dbReference type="AlphaFoldDB" id="A0A9J5ZAU3"/>
<dbReference type="EMBL" id="JACXVP010000004">
    <property type="protein sequence ID" value="KAG5610099.1"/>
    <property type="molecule type" value="Genomic_DNA"/>
</dbReference>
<evidence type="ECO:0000313" key="4">
    <source>
        <dbReference type="EMBL" id="KAG5610099.1"/>
    </source>
</evidence>
<evidence type="ECO:0000256" key="2">
    <source>
        <dbReference type="SAM" id="MobiDB-lite"/>
    </source>
</evidence>
<dbReference type="PROSITE" id="PS50158">
    <property type="entry name" value="ZF_CCHC"/>
    <property type="match status" value="1"/>
</dbReference>
<feature type="domain" description="CCHC-type" evidence="3">
    <location>
        <begin position="85"/>
        <end position="98"/>
    </location>
</feature>
<keyword evidence="1" id="KW-0863">Zinc-finger</keyword>
<dbReference type="Gene3D" id="4.10.60.10">
    <property type="entry name" value="Zinc finger, CCHC-type"/>
    <property type="match status" value="1"/>
</dbReference>
<dbReference type="GO" id="GO:0003676">
    <property type="term" value="F:nucleic acid binding"/>
    <property type="evidence" value="ECO:0007669"/>
    <property type="project" value="InterPro"/>
</dbReference>
<protein>
    <recommendedName>
        <fullName evidence="3">CCHC-type domain-containing protein</fullName>
    </recommendedName>
</protein>
<feature type="region of interest" description="Disordered" evidence="2">
    <location>
        <begin position="1"/>
        <end position="32"/>
    </location>
</feature>
<evidence type="ECO:0000313" key="5">
    <source>
        <dbReference type="Proteomes" id="UP000824120"/>
    </source>
</evidence>
<dbReference type="OrthoDB" id="1751882at2759"/>
<dbReference type="GO" id="GO:0008270">
    <property type="term" value="F:zinc ion binding"/>
    <property type="evidence" value="ECO:0007669"/>
    <property type="project" value="UniProtKB-KW"/>
</dbReference>
<evidence type="ECO:0000256" key="1">
    <source>
        <dbReference type="PROSITE-ProRule" id="PRU00047"/>
    </source>
</evidence>
<keyword evidence="1" id="KW-0862">Zinc</keyword>